<evidence type="ECO:0000256" key="4">
    <source>
        <dbReference type="ARBA" id="ARBA00022786"/>
    </source>
</evidence>
<keyword evidence="5 6" id="KW-0131">Cell cycle</keyword>
<comment type="similarity">
    <text evidence="1 6">Belongs to the APC10 family.</text>
</comment>
<dbReference type="Pfam" id="PF03256">
    <property type="entry name" value="ANAPC10"/>
    <property type="match status" value="1"/>
</dbReference>
<dbReference type="PROSITE" id="PS51284">
    <property type="entry name" value="DOC"/>
    <property type="match status" value="1"/>
</dbReference>
<feature type="domain" description="DOC" evidence="7">
    <location>
        <begin position="1"/>
        <end position="165"/>
    </location>
</feature>
<dbReference type="InterPro" id="IPR008979">
    <property type="entry name" value="Galactose-bd-like_sf"/>
</dbReference>
<evidence type="ECO:0000313" key="9">
    <source>
        <dbReference type="Proteomes" id="UP000807716"/>
    </source>
</evidence>
<organism evidence="8 9">
    <name type="scientific">Actinomortierella ambigua</name>
    <dbReference type="NCBI Taxonomy" id="1343610"/>
    <lineage>
        <taxon>Eukaryota</taxon>
        <taxon>Fungi</taxon>
        <taxon>Fungi incertae sedis</taxon>
        <taxon>Mucoromycota</taxon>
        <taxon>Mortierellomycotina</taxon>
        <taxon>Mortierellomycetes</taxon>
        <taxon>Mortierellales</taxon>
        <taxon>Mortierellaceae</taxon>
        <taxon>Actinomortierella</taxon>
    </lineage>
</organism>
<evidence type="ECO:0000256" key="6">
    <source>
        <dbReference type="PIRNR" id="PIRNR028841"/>
    </source>
</evidence>
<dbReference type="Gene3D" id="2.60.120.260">
    <property type="entry name" value="Galactose-binding domain-like"/>
    <property type="match status" value="1"/>
</dbReference>
<dbReference type="GO" id="GO:0070979">
    <property type="term" value="P:protein K11-linked ubiquitination"/>
    <property type="evidence" value="ECO:0007669"/>
    <property type="project" value="TreeGrafter"/>
</dbReference>
<dbReference type="PIRSF" id="PIRSF028841">
    <property type="entry name" value="APC10_sub"/>
    <property type="match status" value="1"/>
</dbReference>
<keyword evidence="4 6" id="KW-0833">Ubl conjugation pathway</keyword>
<proteinExistence type="inferred from homology"/>
<accession>A0A9P6QAG2</accession>
<dbReference type="GO" id="GO:0031145">
    <property type="term" value="P:anaphase-promoting complex-dependent catabolic process"/>
    <property type="evidence" value="ECO:0007669"/>
    <property type="project" value="InterPro"/>
</dbReference>
<evidence type="ECO:0000259" key="7">
    <source>
        <dbReference type="PROSITE" id="PS51284"/>
    </source>
</evidence>
<keyword evidence="2 6" id="KW-0132">Cell division</keyword>
<dbReference type="OrthoDB" id="24948at2759"/>
<keyword evidence="9" id="KW-1185">Reference proteome</keyword>
<gene>
    <name evidence="8" type="primary">APC10</name>
    <name evidence="8" type="ORF">DFQ27_001353</name>
</gene>
<dbReference type="CDD" id="cd08366">
    <property type="entry name" value="APC10"/>
    <property type="match status" value="1"/>
</dbReference>
<protein>
    <recommendedName>
        <fullName evidence="6">Anaphase-promoting complex subunit 10</fullName>
    </recommendedName>
</protein>
<dbReference type="InterPro" id="IPR004939">
    <property type="entry name" value="APC_su10/DOC_dom"/>
</dbReference>
<dbReference type="PANTHER" id="PTHR12936">
    <property type="entry name" value="ANAPHASE-PROMOTING COMPLEX 10"/>
    <property type="match status" value="1"/>
</dbReference>
<evidence type="ECO:0000256" key="2">
    <source>
        <dbReference type="ARBA" id="ARBA00022618"/>
    </source>
</evidence>
<reference evidence="8" key="1">
    <citation type="journal article" date="2020" name="Fungal Divers.">
        <title>Resolving the Mortierellaceae phylogeny through synthesis of multi-gene phylogenetics and phylogenomics.</title>
        <authorList>
            <person name="Vandepol N."/>
            <person name="Liber J."/>
            <person name="Desiro A."/>
            <person name="Na H."/>
            <person name="Kennedy M."/>
            <person name="Barry K."/>
            <person name="Grigoriev I.V."/>
            <person name="Miller A.N."/>
            <person name="O'Donnell K."/>
            <person name="Stajich J.E."/>
            <person name="Bonito G."/>
        </authorList>
    </citation>
    <scope>NUCLEOTIDE SEQUENCE</scope>
    <source>
        <strain evidence="8">BC1065</strain>
    </source>
</reference>
<comment type="function">
    <text evidence="6">Component of the anaphase promoting complex/cyclosome (APC/C), a cell cycle-regulated E3 ubiquitin-protein ligase complex that controls progression through mitosis and the G1 phase of the cell cycle.</text>
</comment>
<evidence type="ECO:0000256" key="1">
    <source>
        <dbReference type="ARBA" id="ARBA00006762"/>
    </source>
</evidence>
<comment type="caution">
    <text evidence="8">The sequence shown here is derived from an EMBL/GenBank/DDBJ whole genome shotgun (WGS) entry which is preliminary data.</text>
</comment>
<dbReference type="GO" id="GO:0005680">
    <property type="term" value="C:anaphase-promoting complex"/>
    <property type="evidence" value="ECO:0007669"/>
    <property type="project" value="InterPro"/>
</dbReference>
<evidence type="ECO:0000313" key="8">
    <source>
        <dbReference type="EMBL" id="KAG0264234.1"/>
    </source>
</evidence>
<dbReference type="InterPro" id="IPR016901">
    <property type="entry name" value="APC10/Doc1"/>
</dbReference>
<dbReference type="PANTHER" id="PTHR12936:SF0">
    <property type="entry name" value="ANAPHASE-PROMOTING COMPLEX SUBUNIT 10"/>
    <property type="match status" value="1"/>
</dbReference>
<evidence type="ECO:0000256" key="3">
    <source>
        <dbReference type="ARBA" id="ARBA00022776"/>
    </source>
</evidence>
<sequence>MSVIHFEDLLHVDGKEEVGRLAEWSVTSAKAGNGPDTLRDNNLNTFWQSEGPQPHCINIQFEKKTAIEVLSFYTDYRQDESYTPQAVSIRAGTSHHDLKELVTFDLDPTTATGWTTVRLEGEPGSGRPPRAFLLQLAILTNQLSGRDTRIRQIKLFATRRNFIQD</sequence>
<dbReference type="GO" id="GO:0051301">
    <property type="term" value="P:cell division"/>
    <property type="evidence" value="ECO:0007669"/>
    <property type="project" value="UniProtKB-KW"/>
</dbReference>
<name>A0A9P6QAG2_9FUNG</name>
<dbReference type="SMART" id="SM01337">
    <property type="entry name" value="APC10"/>
    <property type="match status" value="1"/>
</dbReference>
<dbReference type="AlphaFoldDB" id="A0A9P6QAG2"/>
<dbReference type="Proteomes" id="UP000807716">
    <property type="component" value="Unassembled WGS sequence"/>
</dbReference>
<dbReference type="EMBL" id="JAAAJB010000144">
    <property type="protein sequence ID" value="KAG0264234.1"/>
    <property type="molecule type" value="Genomic_DNA"/>
</dbReference>
<evidence type="ECO:0000256" key="5">
    <source>
        <dbReference type="ARBA" id="ARBA00023306"/>
    </source>
</evidence>
<keyword evidence="3 6" id="KW-0498">Mitosis</keyword>
<dbReference type="SUPFAM" id="SSF49785">
    <property type="entry name" value="Galactose-binding domain-like"/>
    <property type="match status" value="1"/>
</dbReference>